<dbReference type="PROSITE" id="PS50109">
    <property type="entry name" value="HIS_KIN"/>
    <property type="match status" value="1"/>
</dbReference>
<dbReference type="SMART" id="SM00387">
    <property type="entry name" value="HATPase_c"/>
    <property type="match status" value="1"/>
</dbReference>
<feature type="domain" description="Histidine kinase" evidence="8">
    <location>
        <begin position="233"/>
        <end position="446"/>
    </location>
</feature>
<comment type="catalytic activity">
    <reaction evidence="1">
        <text>ATP + protein L-histidine = ADP + protein N-phospho-L-histidine.</text>
        <dbReference type="EC" id="2.7.13.3"/>
    </reaction>
</comment>
<dbReference type="Proteomes" id="UP001596001">
    <property type="component" value="Unassembled WGS sequence"/>
</dbReference>
<keyword evidence="11" id="KW-1185">Reference proteome</keyword>
<dbReference type="PRINTS" id="PR00344">
    <property type="entry name" value="BCTRLSENSOR"/>
</dbReference>
<dbReference type="InterPro" id="IPR036097">
    <property type="entry name" value="HisK_dim/P_sf"/>
</dbReference>
<feature type="transmembrane region" description="Helical" evidence="7">
    <location>
        <begin position="87"/>
        <end position="109"/>
    </location>
</feature>
<proteinExistence type="predicted"/>
<dbReference type="Pfam" id="PF00072">
    <property type="entry name" value="Response_reg"/>
    <property type="match status" value="1"/>
</dbReference>
<keyword evidence="3 6" id="KW-0597">Phosphoprotein</keyword>
<evidence type="ECO:0000256" key="3">
    <source>
        <dbReference type="ARBA" id="ARBA00022553"/>
    </source>
</evidence>
<dbReference type="InterPro" id="IPR005467">
    <property type="entry name" value="His_kinase_dom"/>
</dbReference>
<dbReference type="EMBL" id="JBHSHJ010000012">
    <property type="protein sequence ID" value="MFC4789993.1"/>
    <property type="molecule type" value="Genomic_DNA"/>
</dbReference>
<dbReference type="EC" id="2.7.13.3" evidence="2"/>
<feature type="domain" description="Response regulatory" evidence="9">
    <location>
        <begin position="467"/>
        <end position="584"/>
    </location>
</feature>
<reference evidence="11" key="1">
    <citation type="journal article" date="2019" name="Int. J. Syst. Evol. Microbiol.">
        <title>The Global Catalogue of Microorganisms (GCM) 10K type strain sequencing project: providing services to taxonomists for standard genome sequencing and annotation.</title>
        <authorList>
            <consortium name="The Broad Institute Genomics Platform"/>
            <consortium name="The Broad Institute Genome Sequencing Center for Infectious Disease"/>
            <person name="Wu L."/>
            <person name="Ma J."/>
        </authorList>
    </citation>
    <scope>NUCLEOTIDE SEQUENCE [LARGE SCALE GENOMIC DNA]</scope>
    <source>
        <strain evidence="11">CCUG 49452</strain>
    </source>
</reference>
<accession>A0ABV9QFH6</accession>
<dbReference type="Gene3D" id="3.30.565.10">
    <property type="entry name" value="Histidine kinase-like ATPase, C-terminal domain"/>
    <property type="match status" value="1"/>
</dbReference>
<keyword evidence="5 10" id="KW-0418">Kinase</keyword>
<dbReference type="InterPro" id="IPR001789">
    <property type="entry name" value="Sig_transdc_resp-reg_receiver"/>
</dbReference>
<dbReference type="InterPro" id="IPR011006">
    <property type="entry name" value="CheY-like_superfamily"/>
</dbReference>
<dbReference type="RefSeq" id="WP_382433915.1">
    <property type="nucleotide sequence ID" value="NZ_JBHSHJ010000012.1"/>
</dbReference>
<dbReference type="PANTHER" id="PTHR43047">
    <property type="entry name" value="TWO-COMPONENT HISTIDINE PROTEIN KINASE"/>
    <property type="match status" value="1"/>
</dbReference>
<dbReference type="SUPFAM" id="SSF52172">
    <property type="entry name" value="CheY-like"/>
    <property type="match status" value="1"/>
</dbReference>
<dbReference type="GO" id="GO:0016301">
    <property type="term" value="F:kinase activity"/>
    <property type="evidence" value="ECO:0007669"/>
    <property type="project" value="UniProtKB-KW"/>
</dbReference>
<dbReference type="Pfam" id="PF00512">
    <property type="entry name" value="HisKA"/>
    <property type="match status" value="1"/>
</dbReference>
<dbReference type="CDD" id="cd00156">
    <property type="entry name" value="REC"/>
    <property type="match status" value="1"/>
</dbReference>
<evidence type="ECO:0000313" key="10">
    <source>
        <dbReference type="EMBL" id="MFC4789993.1"/>
    </source>
</evidence>
<evidence type="ECO:0000256" key="5">
    <source>
        <dbReference type="ARBA" id="ARBA00022777"/>
    </source>
</evidence>
<keyword evidence="7" id="KW-0472">Membrane</keyword>
<name>A0ABV9QFH6_9BURK</name>
<dbReference type="CDD" id="cd00075">
    <property type="entry name" value="HATPase"/>
    <property type="match status" value="1"/>
</dbReference>
<dbReference type="SMART" id="SM00448">
    <property type="entry name" value="REC"/>
    <property type="match status" value="1"/>
</dbReference>
<dbReference type="Gene3D" id="3.40.50.2300">
    <property type="match status" value="1"/>
</dbReference>
<dbReference type="SUPFAM" id="SSF47384">
    <property type="entry name" value="Homodimeric domain of signal transducing histidine kinase"/>
    <property type="match status" value="1"/>
</dbReference>
<dbReference type="CDD" id="cd00082">
    <property type="entry name" value="HisKA"/>
    <property type="match status" value="1"/>
</dbReference>
<dbReference type="PROSITE" id="PS50110">
    <property type="entry name" value="RESPONSE_REGULATORY"/>
    <property type="match status" value="1"/>
</dbReference>
<dbReference type="Gene3D" id="1.10.287.130">
    <property type="match status" value="1"/>
</dbReference>
<dbReference type="SMART" id="SM00388">
    <property type="entry name" value="HisKA"/>
    <property type="match status" value="1"/>
</dbReference>
<feature type="modified residue" description="4-aspartylphosphate" evidence="6">
    <location>
        <position position="518"/>
    </location>
</feature>
<evidence type="ECO:0000259" key="8">
    <source>
        <dbReference type="PROSITE" id="PS50109"/>
    </source>
</evidence>
<feature type="transmembrane region" description="Helical" evidence="7">
    <location>
        <begin position="115"/>
        <end position="135"/>
    </location>
</feature>
<keyword evidence="7" id="KW-1133">Transmembrane helix</keyword>
<dbReference type="SUPFAM" id="SSF55874">
    <property type="entry name" value="ATPase domain of HSP90 chaperone/DNA topoisomerase II/histidine kinase"/>
    <property type="match status" value="1"/>
</dbReference>
<dbReference type="PANTHER" id="PTHR43047:SF9">
    <property type="entry name" value="HISTIDINE KINASE"/>
    <property type="match status" value="1"/>
</dbReference>
<protein>
    <recommendedName>
        <fullName evidence="2">histidine kinase</fullName>
        <ecNumber evidence="2">2.7.13.3</ecNumber>
    </recommendedName>
</protein>
<feature type="transmembrane region" description="Helical" evidence="7">
    <location>
        <begin position="165"/>
        <end position="182"/>
    </location>
</feature>
<dbReference type="InterPro" id="IPR004358">
    <property type="entry name" value="Sig_transdc_His_kin-like_C"/>
</dbReference>
<keyword evidence="4" id="KW-0808">Transferase</keyword>
<gene>
    <name evidence="10" type="ORF">ACFO6X_13485</name>
</gene>
<evidence type="ECO:0000256" key="7">
    <source>
        <dbReference type="SAM" id="Phobius"/>
    </source>
</evidence>
<dbReference type="InterPro" id="IPR036890">
    <property type="entry name" value="HATPase_C_sf"/>
</dbReference>
<keyword evidence="7" id="KW-0812">Transmembrane</keyword>
<dbReference type="InterPro" id="IPR003594">
    <property type="entry name" value="HATPase_dom"/>
</dbReference>
<evidence type="ECO:0000256" key="6">
    <source>
        <dbReference type="PROSITE-ProRule" id="PRU00169"/>
    </source>
</evidence>
<evidence type="ECO:0000256" key="2">
    <source>
        <dbReference type="ARBA" id="ARBA00012438"/>
    </source>
</evidence>
<sequence length="590" mass="64974">MRTEPASSPVVAQQVLAEQIQVLFRNTPATLSTNVLLATAVAWSLRHLADHALLWGWWGTLLLITLVRAAVVLAYRHRDTEGDEAPWRYVLTSATLCSGLIWGLAGWFFFFPQSVLALIFLTVILAGLAAGSIPAYASWPPAQYSVIPTVLPMACRFMVEGGDFFIMGLICVLYLANILLGARQISKVLIRSIRLQLEKQELVQQLMAEKQVAEEARSRAEDANLAKSKFLAAASHDLRQPLHAVGLFVEALRHERDPVRAQQVVEYLGTSAQSLEELLNALLEISKLEAGLFEPQRQVLAVQDLFDALEQELWPIAQDKGIRLNFATTRLHTYSDAQMLGRILRNLIINAIHHTERGRVLVGCRQQQGRVALVVYDTGPGIPAQYHQAIFREFYQLSNPERDQRKGLGLGLAIVRGLCRVLDHPITLRSCVGRGSAFWVSVPMVQPALPLPLATAPDGDTPVLQCTVLVIDDEPAIRQAMTDVLARWGCMVWTAASAQEAVALLQQQAHAPDMVLADYRLQAGHTGSEAIAAVRQALRLPIPAAILTGDTAPERLREASASGFLLLHKPVQPAKLRAVLHSLYAMRLPT</sequence>
<dbReference type="InterPro" id="IPR003661">
    <property type="entry name" value="HisK_dim/P_dom"/>
</dbReference>
<evidence type="ECO:0000256" key="4">
    <source>
        <dbReference type="ARBA" id="ARBA00022679"/>
    </source>
</evidence>
<evidence type="ECO:0000313" key="11">
    <source>
        <dbReference type="Proteomes" id="UP001596001"/>
    </source>
</evidence>
<feature type="transmembrane region" description="Helical" evidence="7">
    <location>
        <begin position="55"/>
        <end position="75"/>
    </location>
</feature>
<evidence type="ECO:0000256" key="1">
    <source>
        <dbReference type="ARBA" id="ARBA00000085"/>
    </source>
</evidence>
<dbReference type="Pfam" id="PF02518">
    <property type="entry name" value="HATPase_c"/>
    <property type="match status" value="1"/>
</dbReference>
<evidence type="ECO:0000259" key="9">
    <source>
        <dbReference type="PROSITE" id="PS50110"/>
    </source>
</evidence>
<comment type="caution">
    <text evidence="10">The sequence shown here is derived from an EMBL/GenBank/DDBJ whole genome shotgun (WGS) entry which is preliminary data.</text>
</comment>
<organism evidence="10 11">
    <name type="scientific">Giesbergeria sinuosa</name>
    <dbReference type="NCBI Taxonomy" id="80883"/>
    <lineage>
        <taxon>Bacteria</taxon>
        <taxon>Pseudomonadati</taxon>
        <taxon>Pseudomonadota</taxon>
        <taxon>Betaproteobacteria</taxon>
        <taxon>Burkholderiales</taxon>
        <taxon>Comamonadaceae</taxon>
        <taxon>Giesbergeria</taxon>
    </lineage>
</organism>